<dbReference type="EMBL" id="QNUK01000425">
    <property type="protein sequence ID" value="KAF5893576.1"/>
    <property type="molecule type" value="Genomic_DNA"/>
</dbReference>
<dbReference type="AlphaFoldDB" id="A0A8J4TBJ8"/>
<comment type="caution">
    <text evidence="1">The sequence shown here is derived from an EMBL/GenBank/DDBJ whole genome shotgun (WGS) entry which is preliminary data.</text>
</comment>
<accession>A0A8J4TBJ8</accession>
<keyword evidence="2" id="KW-1185">Reference proteome</keyword>
<evidence type="ECO:0000313" key="2">
    <source>
        <dbReference type="Proteomes" id="UP000727407"/>
    </source>
</evidence>
<protein>
    <submittedName>
        <fullName evidence="1">Kin of IRRE-like protein 3</fullName>
    </submittedName>
</protein>
<sequence length="70" mass="7626">VWSWKESGTSPRCTVETVSTEEGVISTSTMSNVVPADFQTIYNCVSTASAFNLSLCPCHEVIKRNVLIIS</sequence>
<gene>
    <name evidence="1" type="primary">kirrel3</name>
    <name evidence="1" type="ORF">DAT39_016712</name>
</gene>
<proteinExistence type="predicted"/>
<reference evidence="1" key="1">
    <citation type="submission" date="2020-07" db="EMBL/GenBank/DDBJ databases">
        <title>Clarias magur genome sequencing, assembly and annotation.</title>
        <authorList>
            <person name="Kushwaha B."/>
            <person name="Kumar R."/>
            <person name="Das P."/>
            <person name="Joshi C.G."/>
            <person name="Kumar D."/>
            <person name="Nagpure N.S."/>
            <person name="Pandey M."/>
            <person name="Agarwal S."/>
            <person name="Srivastava S."/>
            <person name="Singh M."/>
            <person name="Sahoo L."/>
            <person name="Jayasankar P."/>
            <person name="Meher P.K."/>
            <person name="Koringa P.G."/>
            <person name="Iquebal M.A."/>
            <person name="Das S.P."/>
            <person name="Bit A."/>
            <person name="Patnaik S."/>
            <person name="Patel N."/>
            <person name="Shah T.M."/>
            <person name="Hinsu A."/>
            <person name="Jena J.K."/>
        </authorList>
    </citation>
    <scope>NUCLEOTIDE SEQUENCE</scope>
    <source>
        <strain evidence="1">CIFAMagur01</strain>
        <tissue evidence="1">Testis</tissue>
    </source>
</reference>
<dbReference type="OrthoDB" id="6413693at2759"/>
<feature type="non-terminal residue" evidence="1">
    <location>
        <position position="1"/>
    </location>
</feature>
<evidence type="ECO:0000313" key="1">
    <source>
        <dbReference type="EMBL" id="KAF5893576.1"/>
    </source>
</evidence>
<name>A0A8J4TBJ8_CLAMG</name>
<organism evidence="1 2">
    <name type="scientific">Clarias magur</name>
    <name type="common">Asian catfish</name>
    <name type="synonym">Macropteronotus magur</name>
    <dbReference type="NCBI Taxonomy" id="1594786"/>
    <lineage>
        <taxon>Eukaryota</taxon>
        <taxon>Metazoa</taxon>
        <taxon>Chordata</taxon>
        <taxon>Craniata</taxon>
        <taxon>Vertebrata</taxon>
        <taxon>Euteleostomi</taxon>
        <taxon>Actinopterygii</taxon>
        <taxon>Neopterygii</taxon>
        <taxon>Teleostei</taxon>
        <taxon>Ostariophysi</taxon>
        <taxon>Siluriformes</taxon>
        <taxon>Clariidae</taxon>
        <taxon>Clarias</taxon>
    </lineage>
</organism>
<feature type="non-terminal residue" evidence="1">
    <location>
        <position position="70"/>
    </location>
</feature>
<dbReference type="Proteomes" id="UP000727407">
    <property type="component" value="Unassembled WGS sequence"/>
</dbReference>